<accession>A0A6A1W040</accession>
<proteinExistence type="inferred from homology"/>
<dbReference type="OrthoDB" id="671439at2759"/>
<dbReference type="Proteomes" id="UP000516437">
    <property type="component" value="Chromosome 4"/>
</dbReference>
<dbReference type="GO" id="GO:0016747">
    <property type="term" value="F:acyltransferase activity, transferring groups other than amino-acyl groups"/>
    <property type="evidence" value="ECO:0007669"/>
    <property type="project" value="UniProtKB-ARBA"/>
</dbReference>
<evidence type="ECO:0000256" key="1">
    <source>
        <dbReference type="ARBA" id="ARBA00009861"/>
    </source>
</evidence>
<dbReference type="EMBL" id="RXIC02000022">
    <property type="protein sequence ID" value="KAB1217497.1"/>
    <property type="molecule type" value="Genomic_DNA"/>
</dbReference>
<gene>
    <name evidence="4" type="ORF">CJ030_MR4G008755</name>
</gene>
<evidence type="ECO:0000256" key="2">
    <source>
        <dbReference type="ARBA" id="ARBA00022679"/>
    </source>
</evidence>
<keyword evidence="3" id="KW-0012">Acyltransferase</keyword>
<evidence type="ECO:0000313" key="4">
    <source>
        <dbReference type="EMBL" id="KAB1217497.1"/>
    </source>
</evidence>
<dbReference type="InterPro" id="IPR023213">
    <property type="entry name" value="CAT-like_dom_sf"/>
</dbReference>
<dbReference type="Gene3D" id="3.30.559.10">
    <property type="entry name" value="Chloramphenicol acetyltransferase-like domain"/>
    <property type="match status" value="2"/>
</dbReference>
<dbReference type="FunFam" id="3.30.559.10:FF:000015">
    <property type="entry name" value="Spermidine hydroxycinnamoyl transferase"/>
    <property type="match status" value="1"/>
</dbReference>
<sequence length="432" mass="47767">MEKVTSTSSQLIVKQEGLTLVPPAEETEKGLYFLSNLDQNIAVAVRTIYCFKSDTKGNEDAVEVIKDALSKVLVQYYPLAGRLTISSEGKLIVNCTGEGAVFVEAKADSTIKEIPDITKPDPITLGKLVYDIPGAKNILEIPPLVAQVTKFKCGGFVLGLCMNHCTFDGIAAMEFVNSWGETARGLSLKVPPVLDRSILKARNPPKIEFEHFEFAEVEDISETSKVYKEEMLYSSFCFDSEKLEQLKKNAMEDGVLDKCTTFEALSAFVWRARTLALRMLPDQQTKLLFAVDGRSRFEPPIPKGYSGNAIVLTNSKCCASELLDNPLSFAVGLVQKAVNMITDSYMRSAIDYFEITRARPSLAATLLITTWSRLSFHTTDFGWGKPVFSGPVALPEKEVILFLSHGDERKSINVLLGLPASAMEIFEELMQI</sequence>
<comment type="caution">
    <text evidence="4">The sequence shown here is derived from an EMBL/GenBank/DDBJ whole genome shotgun (WGS) entry which is preliminary data.</text>
</comment>
<dbReference type="InterPro" id="IPR050317">
    <property type="entry name" value="Plant_Fungal_Acyltransferase"/>
</dbReference>
<name>A0A6A1W040_9ROSI</name>
<dbReference type="FunFam" id="3.30.559.10:FF:000008">
    <property type="entry name" value="Tryptamine hydroxycinnamoyl transferase"/>
    <property type="match status" value="1"/>
</dbReference>
<dbReference type="PANTHER" id="PTHR31642">
    <property type="entry name" value="TRICHOTHECENE 3-O-ACETYLTRANSFERASE"/>
    <property type="match status" value="1"/>
</dbReference>
<dbReference type="PANTHER" id="PTHR31642:SF310">
    <property type="entry name" value="FATTY ALCOHOL:CAFFEOYL-COA ACYLTRANSFERASE"/>
    <property type="match status" value="1"/>
</dbReference>
<reference evidence="4 5" key="1">
    <citation type="journal article" date="2019" name="Plant Biotechnol. J.">
        <title>The red bayberry genome and genetic basis of sex determination.</title>
        <authorList>
            <person name="Jia H.M."/>
            <person name="Jia H.J."/>
            <person name="Cai Q.L."/>
            <person name="Wang Y."/>
            <person name="Zhao H.B."/>
            <person name="Yang W.F."/>
            <person name="Wang G.Y."/>
            <person name="Li Y.H."/>
            <person name="Zhan D.L."/>
            <person name="Shen Y.T."/>
            <person name="Niu Q.F."/>
            <person name="Chang L."/>
            <person name="Qiu J."/>
            <person name="Zhao L."/>
            <person name="Xie H.B."/>
            <person name="Fu W.Y."/>
            <person name="Jin J."/>
            <person name="Li X.W."/>
            <person name="Jiao Y."/>
            <person name="Zhou C.C."/>
            <person name="Tu T."/>
            <person name="Chai C.Y."/>
            <person name="Gao J.L."/>
            <person name="Fan L.J."/>
            <person name="van de Weg E."/>
            <person name="Wang J.Y."/>
            <person name="Gao Z.S."/>
        </authorList>
    </citation>
    <scope>NUCLEOTIDE SEQUENCE [LARGE SCALE GENOMIC DNA]</scope>
    <source>
        <tissue evidence="4">Leaves</tissue>
    </source>
</reference>
<evidence type="ECO:0000313" key="5">
    <source>
        <dbReference type="Proteomes" id="UP000516437"/>
    </source>
</evidence>
<dbReference type="AlphaFoldDB" id="A0A6A1W040"/>
<comment type="similarity">
    <text evidence="1">Belongs to the plant acyltransferase family.</text>
</comment>
<dbReference type="Pfam" id="PF02458">
    <property type="entry name" value="Transferase"/>
    <property type="match status" value="1"/>
</dbReference>
<keyword evidence="5" id="KW-1185">Reference proteome</keyword>
<evidence type="ECO:0000256" key="3">
    <source>
        <dbReference type="ARBA" id="ARBA00023315"/>
    </source>
</evidence>
<protein>
    <submittedName>
        <fullName evidence="4">Omega-hydroxypalmitate O-feruloyl transferase</fullName>
    </submittedName>
</protein>
<organism evidence="4 5">
    <name type="scientific">Morella rubra</name>
    <name type="common">Chinese bayberry</name>
    <dbReference type="NCBI Taxonomy" id="262757"/>
    <lineage>
        <taxon>Eukaryota</taxon>
        <taxon>Viridiplantae</taxon>
        <taxon>Streptophyta</taxon>
        <taxon>Embryophyta</taxon>
        <taxon>Tracheophyta</taxon>
        <taxon>Spermatophyta</taxon>
        <taxon>Magnoliopsida</taxon>
        <taxon>eudicotyledons</taxon>
        <taxon>Gunneridae</taxon>
        <taxon>Pentapetalae</taxon>
        <taxon>rosids</taxon>
        <taxon>fabids</taxon>
        <taxon>Fagales</taxon>
        <taxon>Myricaceae</taxon>
        <taxon>Morella</taxon>
    </lineage>
</organism>
<keyword evidence="2 4" id="KW-0808">Transferase</keyword>